<evidence type="ECO:0000313" key="5">
    <source>
        <dbReference type="Proteomes" id="UP000095679"/>
    </source>
</evidence>
<protein>
    <submittedName>
        <fullName evidence="3">Uncharacterized protein</fullName>
    </submittedName>
</protein>
<keyword evidence="1" id="KW-0732">Signal</keyword>
<sequence length="183" mass="20434">MKKATTIRKLITLSLCLMMCLSVFAPASVFAKCSHKNTKLVVLKEVTCTRNGKCVKVCIKCGKNLKTCSVKKLGHTYKHIYIKPTCNNRGWEGTMCKRCGYSVAEKSYPALGHNYKTTVYKGTCNTPGVTVKVCKRCGDKKSYSTGKALGHKWGKWQLVSINGGKARYSRTCSRCHKTKYKNN</sequence>
<dbReference type="AlphaFoldDB" id="A0A174G3A8"/>
<dbReference type="OrthoDB" id="1997971at2"/>
<evidence type="ECO:0000313" key="3">
    <source>
        <dbReference type="EMBL" id="CUO56943.1"/>
    </source>
</evidence>
<reference evidence="4 5" key="1">
    <citation type="submission" date="2015-09" db="EMBL/GenBank/DDBJ databases">
        <authorList>
            <consortium name="Pathogen Informatics"/>
        </authorList>
    </citation>
    <scope>NUCLEOTIDE SEQUENCE [LARGE SCALE GENOMIC DNA]</scope>
    <source>
        <strain evidence="3 5">2789STDY5834835</strain>
        <strain evidence="2 4">2789STDY5834966</strain>
    </source>
</reference>
<gene>
    <name evidence="3" type="ORF">ERS852450_02008</name>
    <name evidence="2" type="ORF">ERS852578_02582</name>
</gene>
<accession>A0A174G3A8</accession>
<dbReference type="EMBL" id="CYZL01000017">
    <property type="protein sequence ID" value="CUO56943.1"/>
    <property type="molecule type" value="Genomic_DNA"/>
</dbReference>
<evidence type="ECO:0000256" key="1">
    <source>
        <dbReference type="SAM" id="SignalP"/>
    </source>
</evidence>
<organism evidence="3 5">
    <name type="scientific">Anaerobutyricum hallii</name>
    <dbReference type="NCBI Taxonomy" id="39488"/>
    <lineage>
        <taxon>Bacteria</taxon>
        <taxon>Bacillati</taxon>
        <taxon>Bacillota</taxon>
        <taxon>Clostridia</taxon>
        <taxon>Lachnospirales</taxon>
        <taxon>Lachnospiraceae</taxon>
        <taxon>Anaerobutyricum</taxon>
    </lineage>
</organism>
<evidence type="ECO:0000313" key="4">
    <source>
        <dbReference type="Proteomes" id="UP000095390"/>
    </source>
</evidence>
<name>A0A174G3A8_9FIRM</name>
<dbReference type="RefSeq" id="WP_055183237.1">
    <property type="nucleotide sequence ID" value="NZ_BLYK01000022.1"/>
</dbReference>
<dbReference type="Proteomes" id="UP000095679">
    <property type="component" value="Unassembled WGS sequence"/>
</dbReference>
<proteinExistence type="predicted"/>
<feature type="chain" id="PRO_5014251346" evidence="1">
    <location>
        <begin position="32"/>
        <end position="183"/>
    </location>
</feature>
<dbReference type="EMBL" id="CYYC01000041">
    <property type="protein sequence ID" value="CUN16365.1"/>
    <property type="molecule type" value="Genomic_DNA"/>
</dbReference>
<dbReference type="Proteomes" id="UP000095390">
    <property type="component" value="Unassembled WGS sequence"/>
</dbReference>
<feature type="signal peptide" evidence="1">
    <location>
        <begin position="1"/>
        <end position="31"/>
    </location>
</feature>
<evidence type="ECO:0000313" key="2">
    <source>
        <dbReference type="EMBL" id="CUN16365.1"/>
    </source>
</evidence>